<dbReference type="Proteomes" id="UP000035036">
    <property type="component" value="Chromosome"/>
</dbReference>
<evidence type="ECO:0000256" key="1">
    <source>
        <dbReference type="SAM" id="MobiDB-lite"/>
    </source>
</evidence>
<sequence length="244" mass="26498">MTWCLMAFCLLCAGCGVSSVSLPSSTGIAGRIQAPAGGSIEHTVVYAYRNADSGLRGPADFAAPVDEQGDYFLDLVEGRYFLVARRRSAPGQDEGPPRPGDVWAMHPRNPLEVREGRITEADFQLPRSAHREAVAAFARSDTALRGQLIDDNGSPLEGVVVLAYRSEEARGKPDHLSRATGPDGRFVLYLSQGGRYCLLVRDQGRGRPGTADLYRFAEESEPFCPSLSTGREKDLGTLILRGRQ</sequence>
<feature type="chain" id="PRO_5002115283" description="Carboxypeptidase regulatory-like domain-containing protein" evidence="2">
    <location>
        <begin position="20"/>
        <end position="244"/>
    </location>
</feature>
<dbReference type="STRING" id="483547.GSUB_00445"/>
<evidence type="ECO:0000256" key="2">
    <source>
        <dbReference type="SAM" id="SignalP"/>
    </source>
</evidence>
<dbReference type="AlphaFoldDB" id="A0A0B5FB17"/>
<feature type="region of interest" description="Disordered" evidence="1">
    <location>
        <begin position="87"/>
        <end position="106"/>
    </location>
</feature>
<protein>
    <recommendedName>
        <fullName evidence="5">Carboxypeptidase regulatory-like domain-containing protein</fullName>
    </recommendedName>
</protein>
<keyword evidence="4" id="KW-1185">Reference proteome</keyword>
<dbReference type="SUPFAM" id="SSF49464">
    <property type="entry name" value="Carboxypeptidase regulatory domain-like"/>
    <property type="match status" value="1"/>
</dbReference>
<evidence type="ECO:0008006" key="5">
    <source>
        <dbReference type="Google" id="ProtNLM"/>
    </source>
</evidence>
<gene>
    <name evidence="3" type="ORF">GSUB_00445</name>
</gene>
<dbReference type="InterPro" id="IPR008969">
    <property type="entry name" value="CarboxyPept-like_regulatory"/>
</dbReference>
<dbReference type="EMBL" id="CP010311">
    <property type="protein sequence ID" value="AJF05357.1"/>
    <property type="molecule type" value="Genomic_DNA"/>
</dbReference>
<evidence type="ECO:0000313" key="3">
    <source>
        <dbReference type="EMBL" id="AJF05357.1"/>
    </source>
</evidence>
<feature type="signal peptide" evidence="2">
    <location>
        <begin position="1"/>
        <end position="19"/>
    </location>
</feature>
<dbReference type="HOGENOM" id="CLU_1136779_0_0_7"/>
<accession>A0A0B5FB17</accession>
<proteinExistence type="predicted"/>
<keyword evidence="2" id="KW-0732">Signal</keyword>
<reference evidence="3 4" key="1">
    <citation type="journal article" date="2015" name="Genome Announc.">
        <title>Genomes of Geoalkalibacter ferrihydriticus Z-0531T and Geoalkalibacter subterraneus Red1T, Two Haloalkaliphilic Metal-Reducing Deltaproteobacteria.</title>
        <authorList>
            <person name="Badalamenti J.P."/>
            <person name="Krajmalnik-Brown R."/>
            <person name="Torres C.I."/>
            <person name="Bond D.R."/>
        </authorList>
    </citation>
    <scope>NUCLEOTIDE SEQUENCE [LARGE SCALE GENOMIC DNA]</scope>
    <source>
        <strain evidence="3 4">Red1</strain>
    </source>
</reference>
<dbReference type="RefSeq" id="WP_040198627.1">
    <property type="nucleotide sequence ID" value="NZ_CP010311.1"/>
</dbReference>
<dbReference type="KEGG" id="gsb:GSUB_00445"/>
<name>A0A0B5FB17_9BACT</name>
<dbReference type="OrthoDB" id="5401722at2"/>
<evidence type="ECO:0000313" key="4">
    <source>
        <dbReference type="Proteomes" id="UP000035036"/>
    </source>
</evidence>
<organism evidence="3 4">
    <name type="scientific">Geoalkalibacter subterraneus</name>
    <dbReference type="NCBI Taxonomy" id="483547"/>
    <lineage>
        <taxon>Bacteria</taxon>
        <taxon>Pseudomonadati</taxon>
        <taxon>Thermodesulfobacteriota</taxon>
        <taxon>Desulfuromonadia</taxon>
        <taxon>Desulfuromonadales</taxon>
        <taxon>Geoalkalibacteraceae</taxon>
        <taxon>Geoalkalibacter</taxon>
    </lineage>
</organism>